<feature type="region of interest" description="Disordered" evidence="1">
    <location>
        <begin position="39"/>
        <end position="58"/>
    </location>
</feature>
<proteinExistence type="predicted"/>
<keyword evidence="3" id="KW-1185">Reference proteome</keyword>
<name>A0A0S2W4W1_9FIRM</name>
<reference evidence="3" key="2">
    <citation type="submission" date="2015-04" db="EMBL/GenBank/DDBJ databases">
        <title>A butyrogenic pathway from the amino acid lysine in a human gut commensal.</title>
        <authorList>
            <person name="de Vos W.M."/>
            <person name="Bui N.T.P."/>
            <person name="Plugge C.M."/>
            <person name="Ritari J."/>
        </authorList>
    </citation>
    <scope>NUCLEOTIDE SEQUENCE [LARGE SCALE GENOMIC DNA]</scope>
    <source>
        <strain evidence="3">AF211</strain>
    </source>
</reference>
<evidence type="ECO:0000313" key="2">
    <source>
        <dbReference type="EMBL" id="ALP94366.1"/>
    </source>
</evidence>
<dbReference type="Proteomes" id="UP000064844">
    <property type="component" value="Chromosome"/>
</dbReference>
<dbReference type="EMBL" id="CP011307">
    <property type="protein sequence ID" value="ALP94366.1"/>
    <property type="molecule type" value="Genomic_DNA"/>
</dbReference>
<dbReference type="STRING" id="1297617.IB211_01975c"/>
<protein>
    <submittedName>
        <fullName evidence="2">Uncharacterized protein</fullName>
    </submittedName>
</protein>
<reference evidence="2 3" key="1">
    <citation type="journal article" date="2015" name="Nat. Commun.">
        <title>Production of butyrate from lysine and the Amadori product fructoselysine by a human gut commensal.</title>
        <authorList>
            <person name="Bui T.P."/>
            <person name="Ritari J."/>
            <person name="Boeren S."/>
            <person name="de Waard P."/>
            <person name="Plugge C.M."/>
            <person name="de Vos W.M."/>
        </authorList>
    </citation>
    <scope>NUCLEOTIDE SEQUENCE [LARGE SCALE GENOMIC DNA]</scope>
    <source>
        <strain evidence="2 3">AF211</strain>
    </source>
</reference>
<evidence type="ECO:0000256" key="1">
    <source>
        <dbReference type="SAM" id="MobiDB-lite"/>
    </source>
</evidence>
<evidence type="ECO:0000313" key="3">
    <source>
        <dbReference type="Proteomes" id="UP000064844"/>
    </source>
</evidence>
<sequence length="73" mass="8078">MERLRPACTLAICPAPGKSHGDGTCRLRSEQCDRNGAADYAPFHPLSPKGPGKQMKKERMGLRGTLIREEWQA</sequence>
<organism evidence="2 3">
    <name type="scientific">Intestinimonas butyriciproducens</name>
    <dbReference type="NCBI Taxonomy" id="1297617"/>
    <lineage>
        <taxon>Bacteria</taxon>
        <taxon>Bacillati</taxon>
        <taxon>Bacillota</taxon>
        <taxon>Clostridia</taxon>
        <taxon>Eubacteriales</taxon>
        <taxon>Intestinimonas</taxon>
    </lineage>
</organism>
<dbReference type="AlphaFoldDB" id="A0A0S2W4W1"/>
<dbReference type="RefSeq" id="WP_033116477.1">
    <property type="nucleotide sequence ID" value="NZ_DBGBUU010000079.1"/>
</dbReference>
<dbReference type="KEGG" id="ibu:IB211_01975c"/>
<accession>A0A0S2W4W1</accession>
<gene>
    <name evidence="2" type="ORF">IB211_01975c</name>
</gene>